<accession>A0ABP8C4F2</accession>
<dbReference type="Gene3D" id="3.10.180.10">
    <property type="entry name" value="2,3-Dihydroxybiphenyl 1,2-Dioxygenase, domain 1"/>
    <property type="match status" value="1"/>
</dbReference>
<dbReference type="InterPro" id="IPR004360">
    <property type="entry name" value="Glyas_Fos-R_dOase_dom"/>
</dbReference>
<proteinExistence type="predicted"/>
<evidence type="ECO:0000259" key="1">
    <source>
        <dbReference type="PROSITE" id="PS51819"/>
    </source>
</evidence>
<evidence type="ECO:0000313" key="2">
    <source>
        <dbReference type="EMBL" id="GAA4233549.1"/>
    </source>
</evidence>
<reference evidence="3" key="1">
    <citation type="journal article" date="2019" name="Int. J. Syst. Evol. Microbiol.">
        <title>The Global Catalogue of Microorganisms (GCM) 10K type strain sequencing project: providing services to taxonomists for standard genome sequencing and annotation.</title>
        <authorList>
            <consortium name="The Broad Institute Genomics Platform"/>
            <consortium name="The Broad Institute Genome Sequencing Center for Infectious Disease"/>
            <person name="Wu L."/>
            <person name="Ma J."/>
        </authorList>
    </citation>
    <scope>NUCLEOTIDE SEQUENCE [LARGE SCALE GENOMIC DNA]</scope>
    <source>
        <strain evidence="3">JCM 17440</strain>
    </source>
</reference>
<dbReference type="InterPro" id="IPR037523">
    <property type="entry name" value="VOC_core"/>
</dbReference>
<gene>
    <name evidence="2" type="ORF">GCM10022254_36240</name>
</gene>
<feature type="domain" description="VOC" evidence="1">
    <location>
        <begin position="4"/>
        <end position="122"/>
    </location>
</feature>
<dbReference type="PANTHER" id="PTHR36437">
    <property type="entry name" value="GLYOXALASE/BLEOMYCIN RESISTANCE PROTEIN/DIOXYGENASE"/>
    <property type="match status" value="1"/>
</dbReference>
<dbReference type="PANTHER" id="PTHR36437:SF2">
    <property type="entry name" value="GLYOXALASE_BLEOMYCIN RESISTANCE PROTEIN_DIOXYGENASE"/>
    <property type="match status" value="1"/>
</dbReference>
<dbReference type="InterPro" id="IPR029068">
    <property type="entry name" value="Glyas_Bleomycin-R_OHBP_Dase"/>
</dbReference>
<protein>
    <recommendedName>
        <fullName evidence="1">VOC domain-containing protein</fullName>
    </recommendedName>
</protein>
<dbReference type="PROSITE" id="PS51819">
    <property type="entry name" value="VOC"/>
    <property type="match status" value="1"/>
</dbReference>
<dbReference type="EMBL" id="BAABAS010000007">
    <property type="protein sequence ID" value="GAA4233549.1"/>
    <property type="molecule type" value="Genomic_DNA"/>
</dbReference>
<keyword evidence="3" id="KW-1185">Reference proteome</keyword>
<evidence type="ECO:0000313" key="3">
    <source>
        <dbReference type="Proteomes" id="UP001501710"/>
    </source>
</evidence>
<dbReference type="Pfam" id="PF00903">
    <property type="entry name" value="Glyoxalase"/>
    <property type="match status" value="1"/>
</dbReference>
<dbReference type="SUPFAM" id="SSF54593">
    <property type="entry name" value="Glyoxalase/Bleomycin resistance protein/Dihydroxybiphenyl dioxygenase"/>
    <property type="match status" value="1"/>
</dbReference>
<comment type="caution">
    <text evidence="2">The sequence shown here is derived from an EMBL/GenBank/DDBJ whole genome shotgun (WGS) entry which is preliminary data.</text>
</comment>
<dbReference type="RefSeq" id="WP_344898030.1">
    <property type="nucleotide sequence ID" value="NZ_BAABAS010000007.1"/>
</dbReference>
<sequence length="124" mass="13353">MITRLSKVSVAVHDHARAVAFFTDVLGLTVRSDEPLDGGARWTEFVPAGSDVAIVPYTWWQALGDHPGTFTGIVLECDDMAATYRRLTQRGATFDGPPEAGTGGIFATLLDPSGNRYTLVQPTD</sequence>
<organism evidence="2 3">
    <name type="scientific">Actinomadura meridiana</name>
    <dbReference type="NCBI Taxonomy" id="559626"/>
    <lineage>
        <taxon>Bacteria</taxon>
        <taxon>Bacillati</taxon>
        <taxon>Actinomycetota</taxon>
        <taxon>Actinomycetes</taxon>
        <taxon>Streptosporangiales</taxon>
        <taxon>Thermomonosporaceae</taxon>
        <taxon>Actinomadura</taxon>
    </lineage>
</organism>
<dbReference type="Proteomes" id="UP001501710">
    <property type="component" value="Unassembled WGS sequence"/>
</dbReference>
<name>A0ABP8C4F2_9ACTN</name>